<proteinExistence type="predicted"/>
<evidence type="ECO:0008006" key="4">
    <source>
        <dbReference type="Google" id="ProtNLM"/>
    </source>
</evidence>
<keyword evidence="1" id="KW-0472">Membrane</keyword>
<keyword evidence="1" id="KW-0812">Transmembrane</keyword>
<dbReference type="RefSeq" id="WP_276096764.1">
    <property type="nucleotide sequence ID" value="NZ_JARJBC010000031.1"/>
</dbReference>
<organism evidence="2 3">
    <name type="scientific">Streptomyces silvisoli</name>
    <dbReference type="NCBI Taxonomy" id="3034235"/>
    <lineage>
        <taxon>Bacteria</taxon>
        <taxon>Bacillati</taxon>
        <taxon>Actinomycetota</taxon>
        <taxon>Actinomycetes</taxon>
        <taxon>Kitasatosporales</taxon>
        <taxon>Streptomycetaceae</taxon>
        <taxon>Streptomyces</taxon>
    </lineage>
</organism>
<evidence type="ECO:0000256" key="1">
    <source>
        <dbReference type="SAM" id="Phobius"/>
    </source>
</evidence>
<sequence>MTSRLGSLFQQLPCSSDALLLAGVIRDTTGSYTTFWLGVGTLCGLAAALCVTIRLPHGAPATAQ</sequence>
<name>A0ABT5ZVS2_9ACTN</name>
<keyword evidence="1" id="KW-1133">Transmembrane helix</keyword>
<accession>A0ABT5ZVS2</accession>
<dbReference type="EMBL" id="JARJBC010000031">
    <property type="protein sequence ID" value="MDF3293928.1"/>
    <property type="molecule type" value="Genomic_DNA"/>
</dbReference>
<dbReference type="Proteomes" id="UP001216579">
    <property type="component" value="Unassembled WGS sequence"/>
</dbReference>
<comment type="caution">
    <text evidence="2">The sequence shown here is derived from an EMBL/GenBank/DDBJ whole genome shotgun (WGS) entry which is preliminary data.</text>
</comment>
<reference evidence="2 3" key="1">
    <citation type="submission" date="2023-03" db="EMBL/GenBank/DDBJ databases">
        <title>Draft genome sequence of Streptomyces sp. RB6PN23 isolated from peat swamp forest in Thailand.</title>
        <authorList>
            <person name="Klaysubun C."/>
            <person name="Duangmal K."/>
        </authorList>
    </citation>
    <scope>NUCLEOTIDE SEQUENCE [LARGE SCALE GENOMIC DNA]</scope>
    <source>
        <strain evidence="2 3">RB6PN23</strain>
    </source>
</reference>
<keyword evidence="3" id="KW-1185">Reference proteome</keyword>
<feature type="transmembrane region" description="Helical" evidence="1">
    <location>
        <begin position="35"/>
        <end position="55"/>
    </location>
</feature>
<gene>
    <name evidence="2" type="ORF">P3G67_32890</name>
</gene>
<protein>
    <recommendedName>
        <fullName evidence="4">MFS transporter</fullName>
    </recommendedName>
</protein>
<evidence type="ECO:0000313" key="2">
    <source>
        <dbReference type="EMBL" id="MDF3293928.1"/>
    </source>
</evidence>
<evidence type="ECO:0000313" key="3">
    <source>
        <dbReference type="Proteomes" id="UP001216579"/>
    </source>
</evidence>